<dbReference type="Proteomes" id="UP001365542">
    <property type="component" value="Unassembled WGS sequence"/>
</dbReference>
<keyword evidence="1" id="KW-0812">Transmembrane</keyword>
<evidence type="ECO:0000313" key="2">
    <source>
        <dbReference type="EMBL" id="KAK6544316.1"/>
    </source>
</evidence>
<feature type="transmembrane region" description="Helical" evidence="1">
    <location>
        <begin position="6"/>
        <end position="23"/>
    </location>
</feature>
<name>A0AAV9XRW1_9PEZI</name>
<keyword evidence="3" id="KW-1185">Reference proteome</keyword>
<organism evidence="2 3">
    <name type="scientific">Orbilia ellipsospora</name>
    <dbReference type="NCBI Taxonomy" id="2528407"/>
    <lineage>
        <taxon>Eukaryota</taxon>
        <taxon>Fungi</taxon>
        <taxon>Dikarya</taxon>
        <taxon>Ascomycota</taxon>
        <taxon>Pezizomycotina</taxon>
        <taxon>Orbiliomycetes</taxon>
        <taxon>Orbiliales</taxon>
        <taxon>Orbiliaceae</taxon>
        <taxon>Orbilia</taxon>
    </lineage>
</organism>
<protein>
    <submittedName>
        <fullName evidence="2">Uncharacterized protein</fullName>
    </submittedName>
</protein>
<sequence length="126" mass="13705">MTAHHSVWSYVLLIQWLLIYNLFPVKAANLNAGAAIKVNQANETGIQKHLDTSLEEIGPVERGLSAGLLFTSYLTVIEVATAPTQTITAFYDGNEYFSLRTASPDPTAATLPTPTAYHPKLMKLAS</sequence>
<dbReference type="EMBL" id="JAVHJO010000001">
    <property type="protein sequence ID" value="KAK6544316.1"/>
    <property type="molecule type" value="Genomic_DNA"/>
</dbReference>
<proteinExistence type="predicted"/>
<accession>A0AAV9XRW1</accession>
<evidence type="ECO:0000256" key="1">
    <source>
        <dbReference type="SAM" id="Phobius"/>
    </source>
</evidence>
<dbReference type="AlphaFoldDB" id="A0AAV9XRW1"/>
<reference evidence="2 3" key="1">
    <citation type="submission" date="2019-10" db="EMBL/GenBank/DDBJ databases">
        <authorList>
            <person name="Palmer J.M."/>
        </authorList>
    </citation>
    <scope>NUCLEOTIDE SEQUENCE [LARGE SCALE GENOMIC DNA]</scope>
    <source>
        <strain evidence="2 3">TWF694</strain>
    </source>
</reference>
<evidence type="ECO:0000313" key="3">
    <source>
        <dbReference type="Proteomes" id="UP001365542"/>
    </source>
</evidence>
<comment type="caution">
    <text evidence="2">The sequence shown here is derived from an EMBL/GenBank/DDBJ whole genome shotgun (WGS) entry which is preliminary data.</text>
</comment>
<keyword evidence="1" id="KW-0472">Membrane</keyword>
<gene>
    <name evidence="2" type="ORF">TWF694_001016</name>
</gene>
<keyword evidence="1" id="KW-1133">Transmembrane helix</keyword>